<dbReference type="EMBL" id="BKCJ010351732">
    <property type="protein sequence ID" value="GEZ98656.1"/>
    <property type="molecule type" value="Genomic_DNA"/>
</dbReference>
<dbReference type="AlphaFoldDB" id="A0A699IZL1"/>
<keyword evidence="2" id="KW-0548">Nucleotidyltransferase</keyword>
<accession>A0A699IZL1</accession>
<keyword evidence="2" id="KW-0808">Transferase</keyword>
<sequence>MSITVDEKVSQPGLVSSLRRMPRGGIEPQQIADLCLKMEDIILPNMIDRWFWSLTGSYGEFSVASVRNFIADHALVDSAPKTRWSKTVPKKINIHVWRVKMDNIPTRFNLSRKGIDLDSIYCPICNMTAETTSHIFFKCPMAKDIYKKIDGWWDVNMLEVYSYDDWCVWFKSLRIQAKTKTYLEGVILVTWWTIWTFRNKLIFWSSPQSKDHIVDDIVARSFSWCNSRCNLNFSWVDWLKNPLIISL</sequence>
<dbReference type="GO" id="GO:0003964">
    <property type="term" value="F:RNA-directed DNA polymerase activity"/>
    <property type="evidence" value="ECO:0007669"/>
    <property type="project" value="UniProtKB-KW"/>
</dbReference>
<proteinExistence type="predicted"/>
<reference evidence="2" key="1">
    <citation type="journal article" date="2019" name="Sci. Rep.">
        <title>Draft genome of Tanacetum cinerariifolium, the natural source of mosquito coil.</title>
        <authorList>
            <person name="Yamashiro T."/>
            <person name="Shiraishi A."/>
            <person name="Satake H."/>
            <person name="Nakayama K."/>
        </authorList>
    </citation>
    <scope>NUCLEOTIDE SEQUENCE</scope>
</reference>
<name>A0A699IZL1_TANCI</name>
<evidence type="ECO:0000313" key="2">
    <source>
        <dbReference type="EMBL" id="GEZ98656.1"/>
    </source>
</evidence>
<feature type="domain" description="Reverse transcriptase zinc-binding" evidence="1">
    <location>
        <begin position="61"/>
        <end position="145"/>
    </location>
</feature>
<protein>
    <submittedName>
        <fullName evidence="2">RNA-directed DNA polymerase, eukaryota</fullName>
    </submittedName>
</protein>
<comment type="caution">
    <text evidence="2">The sequence shown here is derived from an EMBL/GenBank/DDBJ whole genome shotgun (WGS) entry which is preliminary data.</text>
</comment>
<evidence type="ECO:0000259" key="1">
    <source>
        <dbReference type="Pfam" id="PF13966"/>
    </source>
</evidence>
<dbReference type="Pfam" id="PF13966">
    <property type="entry name" value="zf-RVT"/>
    <property type="match status" value="1"/>
</dbReference>
<dbReference type="InterPro" id="IPR026960">
    <property type="entry name" value="RVT-Znf"/>
</dbReference>
<organism evidence="2">
    <name type="scientific">Tanacetum cinerariifolium</name>
    <name type="common">Dalmatian daisy</name>
    <name type="synonym">Chrysanthemum cinerariifolium</name>
    <dbReference type="NCBI Taxonomy" id="118510"/>
    <lineage>
        <taxon>Eukaryota</taxon>
        <taxon>Viridiplantae</taxon>
        <taxon>Streptophyta</taxon>
        <taxon>Embryophyta</taxon>
        <taxon>Tracheophyta</taxon>
        <taxon>Spermatophyta</taxon>
        <taxon>Magnoliopsida</taxon>
        <taxon>eudicotyledons</taxon>
        <taxon>Gunneridae</taxon>
        <taxon>Pentapetalae</taxon>
        <taxon>asterids</taxon>
        <taxon>campanulids</taxon>
        <taxon>Asterales</taxon>
        <taxon>Asteraceae</taxon>
        <taxon>Asteroideae</taxon>
        <taxon>Anthemideae</taxon>
        <taxon>Anthemidinae</taxon>
        <taxon>Tanacetum</taxon>
    </lineage>
</organism>
<gene>
    <name evidence="2" type="ORF">Tci_570629</name>
</gene>
<dbReference type="PANTHER" id="PTHR33116:SF77">
    <property type="entry name" value="RNA-DIRECTED DNA POLYMERASE"/>
    <property type="match status" value="1"/>
</dbReference>
<keyword evidence="2" id="KW-0695">RNA-directed DNA polymerase</keyword>
<dbReference type="PANTHER" id="PTHR33116">
    <property type="entry name" value="REVERSE TRANSCRIPTASE ZINC-BINDING DOMAIN-CONTAINING PROTEIN-RELATED-RELATED"/>
    <property type="match status" value="1"/>
</dbReference>